<dbReference type="InterPro" id="IPR010499">
    <property type="entry name" value="AraC_E-bd"/>
</dbReference>
<keyword evidence="1" id="KW-0805">Transcription regulation</keyword>
<name>A0A148KKV7_9ALTE</name>
<keyword evidence="3" id="KW-0804">Transcription</keyword>
<protein>
    <submittedName>
        <fullName evidence="5">AraC family transcriptional regulator</fullName>
    </submittedName>
</protein>
<dbReference type="EMBL" id="LSNE01000018">
    <property type="protein sequence ID" value="KXI26962.1"/>
    <property type="molecule type" value="Genomic_DNA"/>
</dbReference>
<sequence>MNPIYKQRILAALSYIESNLAQPLNLDLVSNHCHFSPFHFHRIFSGVMNETLNNYVARKRLEKAVNLLVFRRELSITNIALDCGFSSSANFAKSVKKYFGYSPSEIRSPKPDELPNLGNIFSKYGKKFNPNDLYPAPIDRTSQNNNQMNVEVKTIERKRLCKLVSKGGYQPESLFETWDILNHWAKYQGIPEKTQYRLAWCYDNPSLTAAHKCQYEASIEIDDTVTVNEPFGVGDLPEGKYAVIYVKGSPEDITQAQLYLFSCWLPDSGFEPDNLPMLERYLNDVRVDGFLESEIMLKLKVLT</sequence>
<dbReference type="Proteomes" id="UP000070299">
    <property type="component" value="Unassembled WGS sequence"/>
</dbReference>
<dbReference type="Gene3D" id="3.20.80.10">
    <property type="entry name" value="Regulatory factor, effector binding domain"/>
    <property type="match status" value="1"/>
</dbReference>
<dbReference type="Pfam" id="PF12833">
    <property type="entry name" value="HTH_18"/>
    <property type="match status" value="1"/>
</dbReference>
<evidence type="ECO:0000313" key="6">
    <source>
        <dbReference type="Proteomes" id="UP000070299"/>
    </source>
</evidence>
<dbReference type="PRINTS" id="PR00032">
    <property type="entry name" value="HTHARAC"/>
</dbReference>
<dbReference type="SMART" id="SM00871">
    <property type="entry name" value="AraC_E_bind"/>
    <property type="match status" value="1"/>
</dbReference>
<dbReference type="SMART" id="SM00342">
    <property type="entry name" value="HTH_ARAC"/>
    <property type="match status" value="1"/>
</dbReference>
<dbReference type="SUPFAM" id="SSF55136">
    <property type="entry name" value="Probable bacterial effector-binding domain"/>
    <property type="match status" value="1"/>
</dbReference>
<accession>A0A148KKV7</accession>
<dbReference type="RefSeq" id="WP_068381892.1">
    <property type="nucleotide sequence ID" value="NZ_LSNE01000018.1"/>
</dbReference>
<dbReference type="InterPro" id="IPR018060">
    <property type="entry name" value="HTH_AraC"/>
</dbReference>
<dbReference type="Gene3D" id="1.10.10.60">
    <property type="entry name" value="Homeodomain-like"/>
    <property type="match status" value="2"/>
</dbReference>
<dbReference type="InterPro" id="IPR018062">
    <property type="entry name" value="HTH_AraC-typ_CS"/>
</dbReference>
<comment type="caution">
    <text evidence="5">The sequence shown here is derived from an EMBL/GenBank/DDBJ whole genome shotgun (WGS) entry which is preliminary data.</text>
</comment>
<keyword evidence="6" id="KW-1185">Reference proteome</keyword>
<evidence type="ECO:0000256" key="2">
    <source>
        <dbReference type="ARBA" id="ARBA00023125"/>
    </source>
</evidence>
<keyword evidence="2" id="KW-0238">DNA-binding</keyword>
<dbReference type="PANTHER" id="PTHR40055:SF1">
    <property type="entry name" value="TRANSCRIPTIONAL REGULATOR YGIV-RELATED"/>
    <property type="match status" value="1"/>
</dbReference>
<dbReference type="PROSITE" id="PS01124">
    <property type="entry name" value="HTH_ARAC_FAMILY_2"/>
    <property type="match status" value="1"/>
</dbReference>
<dbReference type="PROSITE" id="PS00041">
    <property type="entry name" value="HTH_ARAC_FAMILY_1"/>
    <property type="match status" value="1"/>
</dbReference>
<dbReference type="STRING" id="1799789.AX660_02360"/>
<dbReference type="GO" id="GO:0043565">
    <property type="term" value="F:sequence-specific DNA binding"/>
    <property type="evidence" value="ECO:0007669"/>
    <property type="project" value="InterPro"/>
</dbReference>
<dbReference type="Pfam" id="PF06445">
    <property type="entry name" value="GyrI-like"/>
    <property type="match status" value="1"/>
</dbReference>
<evidence type="ECO:0000256" key="1">
    <source>
        <dbReference type="ARBA" id="ARBA00023015"/>
    </source>
</evidence>
<dbReference type="SUPFAM" id="SSF46689">
    <property type="entry name" value="Homeodomain-like"/>
    <property type="match status" value="2"/>
</dbReference>
<evidence type="ECO:0000259" key="4">
    <source>
        <dbReference type="PROSITE" id="PS01124"/>
    </source>
</evidence>
<dbReference type="PANTHER" id="PTHR40055">
    <property type="entry name" value="TRANSCRIPTIONAL REGULATOR YGIV-RELATED"/>
    <property type="match status" value="1"/>
</dbReference>
<dbReference type="InterPro" id="IPR009057">
    <property type="entry name" value="Homeodomain-like_sf"/>
</dbReference>
<dbReference type="InterPro" id="IPR020449">
    <property type="entry name" value="Tscrpt_reg_AraC-type_HTH"/>
</dbReference>
<organism evidence="5 6">
    <name type="scientific">Paraglaciecola hydrolytica</name>
    <dbReference type="NCBI Taxonomy" id="1799789"/>
    <lineage>
        <taxon>Bacteria</taxon>
        <taxon>Pseudomonadati</taxon>
        <taxon>Pseudomonadota</taxon>
        <taxon>Gammaproteobacteria</taxon>
        <taxon>Alteromonadales</taxon>
        <taxon>Alteromonadaceae</taxon>
        <taxon>Paraglaciecola</taxon>
    </lineage>
</organism>
<dbReference type="InterPro" id="IPR029442">
    <property type="entry name" value="GyrI-like"/>
</dbReference>
<dbReference type="InterPro" id="IPR050908">
    <property type="entry name" value="SmbC-like"/>
</dbReference>
<dbReference type="OrthoDB" id="282744at2"/>
<gene>
    <name evidence="5" type="ORF">AX660_02360</name>
</gene>
<dbReference type="GO" id="GO:0003700">
    <property type="term" value="F:DNA-binding transcription factor activity"/>
    <property type="evidence" value="ECO:0007669"/>
    <property type="project" value="InterPro"/>
</dbReference>
<dbReference type="InterPro" id="IPR011256">
    <property type="entry name" value="Reg_factor_effector_dom_sf"/>
</dbReference>
<feature type="domain" description="HTH araC/xylS-type" evidence="4">
    <location>
        <begin position="10"/>
        <end position="109"/>
    </location>
</feature>
<evidence type="ECO:0000256" key="3">
    <source>
        <dbReference type="ARBA" id="ARBA00023163"/>
    </source>
</evidence>
<dbReference type="AlphaFoldDB" id="A0A148KKV7"/>
<reference evidence="6" key="1">
    <citation type="submission" date="2016-02" db="EMBL/GenBank/DDBJ databases">
        <authorList>
            <person name="Schultz-Johansen M."/>
            <person name="Glaring M.A."/>
            <person name="Bech P.K."/>
            <person name="Stougaard P."/>
        </authorList>
    </citation>
    <scope>NUCLEOTIDE SEQUENCE [LARGE SCALE GENOMIC DNA]</scope>
    <source>
        <strain evidence="6">S66</strain>
    </source>
</reference>
<proteinExistence type="predicted"/>
<evidence type="ECO:0000313" key="5">
    <source>
        <dbReference type="EMBL" id="KXI26962.1"/>
    </source>
</evidence>